<sequence length="85" mass="8757">MIDVGAHERGGRTGRHDAMDDEDDGFGIRAGAADAIEAVGRVDVDSLRGEARGDRVAMAVGHALGALDRDAGSGRPIRQECAADA</sequence>
<dbReference type="EMBL" id="JYJA01000024">
    <property type="protein sequence ID" value="KJL44673.1"/>
    <property type="molecule type" value="Genomic_DNA"/>
</dbReference>
<comment type="caution">
    <text evidence="2">The sequence shown here is derived from an EMBL/GenBank/DDBJ whole genome shotgun (WGS) entry which is preliminary data.</text>
</comment>
<name>A0A0M2HDI8_MICTR</name>
<dbReference type="AlphaFoldDB" id="A0A0M2HDI8"/>
<protein>
    <submittedName>
        <fullName evidence="2">Uncharacterized protein</fullName>
    </submittedName>
</protein>
<gene>
    <name evidence="2" type="ORF">RS82_00629</name>
</gene>
<evidence type="ECO:0000313" key="2">
    <source>
        <dbReference type="EMBL" id="KJL44673.1"/>
    </source>
</evidence>
<feature type="region of interest" description="Disordered" evidence="1">
    <location>
        <begin position="1"/>
        <end position="26"/>
    </location>
</feature>
<keyword evidence="3" id="KW-1185">Reference proteome</keyword>
<accession>A0A0M2HDI8</accession>
<evidence type="ECO:0000256" key="1">
    <source>
        <dbReference type="SAM" id="MobiDB-lite"/>
    </source>
</evidence>
<dbReference type="Proteomes" id="UP000034098">
    <property type="component" value="Unassembled WGS sequence"/>
</dbReference>
<feature type="compositionally biased region" description="Basic and acidic residues" evidence="1">
    <location>
        <begin position="1"/>
        <end position="18"/>
    </location>
</feature>
<reference evidence="2 3" key="1">
    <citation type="submission" date="2015-02" db="EMBL/GenBank/DDBJ databases">
        <title>Draft genome sequences of ten Microbacterium spp. with emphasis on heavy metal contaminated environments.</title>
        <authorList>
            <person name="Corretto E."/>
        </authorList>
    </citation>
    <scope>NUCLEOTIDE SEQUENCE [LARGE SCALE GENOMIC DNA]</scope>
    <source>
        <strain evidence="2 3">DSM 8608</strain>
    </source>
</reference>
<dbReference type="PATRIC" id="fig|69370.6.peg.654"/>
<proteinExistence type="predicted"/>
<organism evidence="2 3">
    <name type="scientific">Microbacterium trichothecenolyticum</name>
    <name type="common">Aureobacterium trichothecenolyticum</name>
    <dbReference type="NCBI Taxonomy" id="69370"/>
    <lineage>
        <taxon>Bacteria</taxon>
        <taxon>Bacillati</taxon>
        <taxon>Actinomycetota</taxon>
        <taxon>Actinomycetes</taxon>
        <taxon>Micrococcales</taxon>
        <taxon>Microbacteriaceae</taxon>
        <taxon>Microbacterium</taxon>
    </lineage>
</organism>
<evidence type="ECO:0000313" key="3">
    <source>
        <dbReference type="Proteomes" id="UP000034098"/>
    </source>
</evidence>